<dbReference type="PANTHER" id="PTHR23268">
    <property type="entry name" value="T-CELL RECEPTOR BETA CHAIN"/>
    <property type="match status" value="1"/>
</dbReference>
<dbReference type="GO" id="GO:0002376">
    <property type="term" value="P:immune system process"/>
    <property type="evidence" value="ECO:0007669"/>
    <property type="project" value="UniProtKB-KW"/>
</dbReference>
<name>G1PZC1_MYOLU</name>
<feature type="chain" id="PRO_5003418894" description="Immunoglobulin domain-containing protein" evidence="8">
    <location>
        <begin position="22"/>
        <end position="133"/>
    </location>
</feature>
<accession>G1PZC1</accession>
<dbReference type="Gene3D" id="2.60.40.10">
    <property type="entry name" value="Immunoglobulins"/>
    <property type="match status" value="1"/>
</dbReference>
<dbReference type="EMBL" id="AAPE02029190">
    <property type="status" value="NOT_ANNOTATED_CDS"/>
    <property type="molecule type" value="Genomic_DNA"/>
</dbReference>
<keyword evidence="7" id="KW-1279">T cell receptor</keyword>
<keyword evidence="7" id="KW-1064">Adaptive immunity</keyword>
<dbReference type="GeneTree" id="ENSGT00940000154542"/>
<dbReference type="STRING" id="59463.ENSMLUP00000016803"/>
<reference evidence="10" key="3">
    <citation type="submission" date="2025-09" db="UniProtKB">
        <authorList>
            <consortium name="Ensembl"/>
        </authorList>
    </citation>
    <scope>IDENTIFICATION</scope>
</reference>
<evidence type="ECO:0000313" key="10">
    <source>
        <dbReference type="Ensembl" id="ENSMLUP00000016803.1"/>
    </source>
</evidence>
<dbReference type="InterPro" id="IPR050413">
    <property type="entry name" value="TCR_beta_variable"/>
</dbReference>
<keyword evidence="3" id="KW-1015">Disulfide bond</keyword>
<keyword evidence="4" id="KW-0675">Receptor</keyword>
<dbReference type="InterPro" id="IPR013106">
    <property type="entry name" value="Ig_V-set"/>
</dbReference>
<evidence type="ECO:0000256" key="5">
    <source>
        <dbReference type="ARBA" id="ARBA00023319"/>
    </source>
</evidence>
<keyword evidence="2" id="KW-0391">Immunity</keyword>
<evidence type="ECO:0000256" key="4">
    <source>
        <dbReference type="ARBA" id="ARBA00023170"/>
    </source>
</evidence>
<dbReference type="SMART" id="SM00409">
    <property type="entry name" value="IG"/>
    <property type="match status" value="1"/>
</dbReference>
<proteinExistence type="predicted"/>
<dbReference type="Ensembl" id="ENSMLUT00000031258.1">
    <property type="protein sequence ID" value="ENSMLUP00000016803.1"/>
    <property type="gene ID" value="ENSMLUG00000026383.1"/>
</dbReference>
<dbReference type="InParanoid" id="G1PZC1"/>
<dbReference type="FunCoup" id="G1PZC1">
    <property type="interactions" value="92"/>
</dbReference>
<protein>
    <recommendedName>
        <fullName evidence="9">Immunoglobulin domain-containing protein</fullName>
    </recommendedName>
</protein>
<dbReference type="eggNOG" id="ENOG502SWGN">
    <property type="taxonomic scope" value="Eukaryota"/>
</dbReference>
<feature type="signal peptide" evidence="8">
    <location>
        <begin position="1"/>
        <end position="21"/>
    </location>
</feature>
<evidence type="ECO:0000256" key="7">
    <source>
        <dbReference type="ARBA" id="ARBA00043266"/>
    </source>
</evidence>
<sequence>MGSRLFCCVALCLLGAGLVNAAITQTPKFQIWKTGQKGTLRCSQDMSHNYMCWYRQDLGHGMRLIHYSVGAGVTEKGDVPEGYSVTRSKTENFPLILESATPSQTSVYFCASSVATALQGRLLSVQKGRKRPC</sequence>
<dbReference type="EMBL" id="AAPE02029189">
    <property type="status" value="NOT_ANNOTATED_CDS"/>
    <property type="molecule type" value="Genomic_DNA"/>
</dbReference>
<feature type="domain" description="Immunoglobulin" evidence="9">
    <location>
        <begin position="27"/>
        <end position="126"/>
    </location>
</feature>
<dbReference type="GO" id="GO:0007166">
    <property type="term" value="P:cell surface receptor signaling pathway"/>
    <property type="evidence" value="ECO:0007669"/>
    <property type="project" value="TreeGrafter"/>
</dbReference>
<dbReference type="SUPFAM" id="SSF48726">
    <property type="entry name" value="Immunoglobulin"/>
    <property type="match status" value="1"/>
</dbReference>
<dbReference type="InterPro" id="IPR036179">
    <property type="entry name" value="Ig-like_dom_sf"/>
</dbReference>
<dbReference type="PANTHER" id="PTHR23268:SF19">
    <property type="entry name" value="T CELL RECEPTOR BETA VARIABLE 6-2-RELATED"/>
    <property type="match status" value="1"/>
</dbReference>
<dbReference type="Pfam" id="PF07686">
    <property type="entry name" value="V-set"/>
    <property type="match status" value="1"/>
</dbReference>
<evidence type="ECO:0000256" key="8">
    <source>
        <dbReference type="SAM" id="SignalP"/>
    </source>
</evidence>
<keyword evidence="11" id="KW-1185">Reference proteome</keyword>
<reference evidence="10" key="2">
    <citation type="submission" date="2025-08" db="UniProtKB">
        <authorList>
            <consortium name="Ensembl"/>
        </authorList>
    </citation>
    <scope>IDENTIFICATION</scope>
</reference>
<keyword evidence="5" id="KW-0393">Immunoglobulin domain</keyword>
<evidence type="ECO:0000259" key="9">
    <source>
        <dbReference type="SMART" id="SM00409"/>
    </source>
</evidence>
<dbReference type="AlphaFoldDB" id="G1PZC1"/>
<dbReference type="Proteomes" id="UP000001074">
    <property type="component" value="Unassembled WGS sequence"/>
</dbReference>
<evidence type="ECO:0000313" key="11">
    <source>
        <dbReference type="Proteomes" id="UP000001074"/>
    </source>
</evidence>
<evidence type="ECO:0000256" key="3">
    <source>
        <dbReference type="ARBA" id="ARBA00023157"/>
    </source>
</evidence>
<keyword evidence="1 8" id="KW-0732">Signal</keyword>
<dbReference type="InterPro" id="IPR003599">
    <property type="entry name" value="Ig_sub"/>
</dbReference>
<dbReference type="InterPro" id="IPR013783">
    <property type="entry name" value="Ig-like_fold"/>
</dbReference>
<evidence type="ECO:0000256" key="6">
    <source>
        <dbReference type="ARBA" id="ARBA00038651"/>
    </source>
</evidence>
<evidence type="ECO:0000256" key="2">
    <source>
        <dbReference type="ARBA" id="ARBA00022859"/>
    </source>
</evidence>
<dbReference type="HOGENOM" id="CLU_077975_9_2_1"/>
<comment type="subunit">
    <text evidence="6">Alpha-beta TR is a heterodimer composed of an alpha and beta chain; disulfide-linked. The alpha-beta TR is associated with the transmembrane signaling CD3 coreceptor proteins to form the TR-CD3 (TcR or TCR). The assembly of alpha-beta TR heterodimers with CD3 occurs in the endoplasmic reticulum where a single alpha-beta TR heterodimer associates with one CD3D-CD3E heterodimer, one CD3G-CD3E heterodimer and one CD247 homodimer forming a stable octameric structure. CD3D-CD3E and CD3G-CD3E heterodimers preferentially associate with TR alpha and TR beta chains, respectively. The association of the CD247 homodimer is the last step of TcR assembly in the endoplasmic reticulum and is required for transport to the cell surface.</text>
</comment>
<reference evidence="10 11" key="1">
    <citation type="journal article" date="2011" name="Nature">
        <title>A high-resolution map of human evolutionary constraint using 29 mammals.</title>
        <authorList>
            <person name="Lindblad-Toh K."/>
            <person name="Garber M."/>
            <person name="Zuk O."/>
            <person name="Lin M.F."/>
            <person name="Parker B.J."/>
            <person name="Washietl S."/>
            <person name="Kheradpour P."/>
            <person name="Ernst J."/>
            <person name="Jordan G."/>
            <person name="Mauceli E."/>
            <person name="Ward L.D."/>
            <person name="Lowe C.B."/>
            <person name="Holloway A.K."/>
            <person name="Clamp M."/>
            <person name="Gnerre S."/>
            <person name="Alfoldi J."/>
            <person name="Beal K."/>
            <person name="Chang J."/>
            <person name="Clawson H."/>
            <person name="Cuff J."/>
            <person name="Di Palma F."/>
            <person name="Fitzgerald S."/>
            <person name="Flicek P."/>
            <person name="Guttman M."/>
            <person name="Hubisz M.J."/>
            <person name="Jaffe D.B."/>
            <person name="Jungreis I."/>
            <person name="Kent W.J."/>
            <person name="Kostka D."/>
            <person name="Lara M."/>
            <person name="Martins A.L."/>
            <person name="Massingham T."/>
            <person name="Moltke I."/>
            <person name="Raney B.J."/>
            <person name="Rasmussen M.D."/>
            <person name="Robinson J."/>
            <person name="Stark A."/>
            <person name="Vilella A.J."/>
            <person name="Wen J."/>
            <person name="Xie X."/>
            <person name="Zody M.C."/>
            <person name="Baldwin J."/>
            <person name="Bloom T."/>
            <person name="Chin C.W."/>
            <person name="Heiman D."/>
            <person name="Nicol R."/>
            <person name="Nusbaum C."/>
            <person name="Young S."/>
            <person name="Wilkinson J."/>
            <person name="Worley K.C."/>
            <person name="Kovar C.L."/>
            <person name="Muzny D.M."/>
            <person name="Gibbs R.A."/>
            <person name="Cree A."/>
            <person name="Dihn H.H."/>
            <person name="Fowler G."/>
            <person name="Jhangiani S."/>
            <person name="Joshi V."/>
            <person name="Lee S."/>
            <person name="Lewis L.R."/>
            <person name="Nazareth L.V."/>
            <person name="Okwuonu G."/>
            <person name="Santibanez J."/>
            <person name="Warren W.C."/>
            <person name="Mardis E.R."/>
            <person name="Weinstock G.M."/>
            <person name="Wilson R.K."/>
            <person name="Delehaunty K."/>
            <person name="Dooling D."/>
            <person name="Fronik C."/>
            <person name="Fulton L."/>
            <person name="Fulton B."/>
            <person name="Graves T."/>
            <person name="Minx P."/>
            <person name="Sodergren E."/>
            <person name="Birney E."/>
            <person name="Margulies E.H."/>
            <person name="Herrero J."/>
            <person name="Green E.D."/>
            <person name="Haussler D."/>
            <person name="Siepel A."/>
            <person name="Goldman N."/>
            <person name="Pollard K.S."/>
            <person name="Pedersen J.S."/>
            <person name="Lander E.S."/>
            <person name="Kellis M."/>
        </authorList>
    </citation>
    <scope>NUCLEOTIDE SEQUENCE [LARGE SCALE GENOMIC DNA]</scope>
</reference>
<dbReference type="GO" id="GO:0042101">
    <property type="term" value="C:T cell receptor complex"/>
    <property type="evidence" value="ECO:0007669"/>
    <property type="project" value="UniProtKB-KW"/>
</dbReference>
<organism evidence="10 11">
    <name type="scientific">Myotis lucifugus</name>
    <name type="common">Little brown bat</name>
    <dbReference type="NCBI Taxonomy" id="59463"/>
    <lineage>
        <taxon>Eukaryota</taxon>
        <taxon>Metazoa</taxon>
        <taxon>Chordata</taxon>
        <taxon>Craniata</taxon>
        <taxon>Vertebrata</taxon>
        <taxon>Euteleostomi</taxon>
        <taxon>Mammalia</taxon>
        <taxon>Eutheria</taxon>
        <taxon>Laurasiatheria</taxon>
        <taxon>Chiroptera</taxon>
        <taxon>Yangochiroptera</taxon>
        <taxon>Vespertilionidae</taxon>
        <taxon>Myotis</taxon>
    </lineage>
</organism>
<evidence type="ECO:0000256" key="1">
    <source>
        <dbReference type="ARBA" id="ARBA00022729"/>
    </source>
</evidence>